<keyword evidence="1" id="KW-1133">Transmembrane helix</keyword>
<feature type="transmembrane region" description="Helical" evidence="1">
    <location>
        <begin position="84"/>
        <end position="105"/>
    </location>
</feature>
<proteinExistence type="predicted"/>
<accession>A0ABX0XXY9</accession>
<keyword evidence="3" id="KW-1185">Reference proteome</keyword>
<keyword evidence="1" id="KW-0472">Membrane</keyword>
<feature type="transmembrane region" description="Helical" evidence="1">
    <location>
        <begin position="171"/>
        <end position="191"/>
    </location>
</feature>
<dbReference type="RefSeq" id="WP_167925799.1">
    <property type="nucleotide sequence ID" value="NZ_JAATVY010000008.1"/>
</dbReference>
<dbReference type="Proteomes" id="UP000722989">
    <property type="component" value="Unassembled WGS sequence"/>
</dbReference>
<reference evidence="2 3" key="1">
    <citation type="submission" date="2020-03" db="EMBL/GenBank/DDBJ databases">
        <title>WGS of the type strain of Planosporangium spp.</title>
        <authorList>
            <person name="Thawai C."/>
        </authorList>
    </citation>
    <scope>NUCLEOTIDE SEQUENCE [LARGE SCALE GENOMIC DNA]</scope>
    <source>
        <strain evidence="2 3">TBRC 5610</strain>
    </source>
</reference>
<feature type="transmembrane region" description="Helical" evidence="1">
    <location>
        <begin position="203"/>
        <end position="223"/>
    </location>
</feature>
<dbReference type="PANTHER" id="PTHR37305:SF1">
    <property type="entry name" value="MEMBRANE PROTEIN"/>
    <property type="match status" value="1"/>
</dbReference>
<protein>
    <submittedName>
        <fullName evidence="2">ABC transporter permease subunit</fullName>
    </submittedName>
</protein>
<comment type="caution">
    <text evidence="2">The sequence shown here is derived from an EMBL/GenBank/DDBJ whole genome shotgun (WGS) entry which is preliminary data.</text>
</comment>
<dbReference type="PANTHER" id="PTHR37305">
    <property type="entry name" value="INTEGRAL MEMBRANE PROTEIN-RELATED"/>
    <property type="match status" value="1"/>
</dbReference>
<dbReference type="Pfam" id="PF12679">
    <property type="entry name" value="ABC2_membrane_2"/>
    <property type="match status" value="1"/>
</dbReference>
<evidence type="ECO:0000256" key="1">
    <source>
        <dbReference type="SAM" id="Phobius"/>
    </source>
</evidence>
<evidence type="ECO:0000313" key="3">
    <source>
        <dbReference type="Proteomes" id="UP000722989"/>
    </source>
</evidence>
<feature type="transmembrane region" description="Helical" evidence="1">
    <location>
        <begin position="20"/>
        <end position="44"/>
    </location>
</feature>
<name>A0ABX0XXY9_9ACTN</name>
<gene>
    <name evidence="2" type="ORF">HC031_14450</name>
</gene>
<feature type="transmembrane region" description="Helical" evidence="1">
    <location>
        <begin position="126"/>
        <end position="151"/>
    </location>
</feature>
<keyword evidence="1" id="KW-0812">Transmembrane</keyword>
<dbReference type="EMBL" id="JAATVY010000008">
    <property type="protein sequence ID" value="NJC70907.1"/>
    <property type="molecule type" value="Genomic_DNA"/>
</dbReference>
<feature type="transmembrane region" description="Helical" evidence="1">
    <location>
        <begin position="257"/>
        <end position="278"/>
    </location>
</feature>
<evidence type="ECO:0000313" key="2">
    <source>
        <dbReference type="EMBL" id="NJC70907.1"/>
    </source>
</evidence>
<organism evidence="2 3">
    <name type="scientific">Planosporangium thailandense</name>
    <dbReference type="NCBI Taxonomy" id="765197"/>
    <lineage>
        <taxon>Bacteria</taxon>
        <taxon>Bacillati</taxon>
        <taxon>Actinomycetota</taxon>
        <taxon>Actinomycetes</taxon>
        <taxon>Micromonosporales</taxon>
        <taxon>Micromonosporaceae</taxon>
        <taxon>Planosporangium</taxon>
    </lineage>
</organism>
<sequence length="284" mass="31219">MIRLIRSEILKIRTTNTWWIFALASVLTTGLTLAVNCAQAHYYLNEKLNLPSDLPADQAEQARQQFAAQHQVVTQSVNVFTSGQFFGCLFVALLGILLITNEYYHQTATATFLATPHRSRIVTAKLITGIAYAAVFWLLTTVIDLVTGVIFFRVEGFANHLGDWDVSRAVLLNLMAFAIWAVFGVGFGALIRSQIGATITVTVLYVVGMLAAQIVFAVLHQFIKKDWVLTLQVVVPSTASQIMLSPVKLFPQSPPQWVGAIVLIGYGILAGLIGTLILRKRDVS</sequence>